<proteinExistence type="predicted"/>
<dbReference type="Proteomes" id="UP001218218">
    <property type="component" value="Unassembled WGS sequence"/>
</dbReference>
<evidence type="ECO:0000313" key="2">
    <source>
        <dbReference type="Proteomes" id="UP001218218"/>
    </source>
</evidence>
<comment type="caution">
    <text evidence="1">The sequence shown here is derived from an EMBL/GenBank/DDBJ whole genome shotgun (WGS) entry which is preliminary data.</text>
</comment>
<protein>
    <submittedName>
        <fullName evidence="1">Uncharacterized protein</fullName>
    </submittedName>
</protein>
<dbReference type="EMBL" id="JARIHO010000045">
    <property type="protein sequence ID" value="KAJ7323832.1"/>
    <property type="molecule type" value="Genomic_DNA"/>
</dbReference>
<evidence type="ECO:0000313" key="1">
    <source>
        <dbReference type="EMBL" id="KAJ7323832.1"/>
    </source>
</evidence>
<dbReference type="AlphaFoldDB" id="A0AAD6ZI56"/>
<gene>
    <name evidence="1" type="ORF">DFH08DRAFT_968852</name>
</gene>
<accession>A0AAD6ZI56</accession>
<organism evidence="1 2">
    <name type="scientific">Mycena albidolilacea</name>
    <dbReference type="NCBI Taxonomy" id="1033008"/>
    <lineage>
        <taxon>Eukaryota</taxon>
        <taxon>Fungi</taxon>
        <taxon>Dikarya</taxon>
        <taxon>Basidiomycota</taxon>
        <taxon>Agaricomycotina</taxon>
        <taxon>Agaricomycetes</taxon>
        <taxon>Agaricomycetidae</taxon>
        <taxon>Agaricales</taxon>
        <taxon>Marasmiineae</taxon>
        <taxon>Mycenaceae</taxon>
        <taxon>Mycena</taxon>
    </lineage>
</organism>
<sequence length="215" mass="23307">MHIHVPWPPPPSLHAPTCATVPTCKCTRISAASPRTRSVPMHPPPHARPRTCAAVCTPAYLPPPPPLLPPGTSHMVCRHVRMHLSPYPLLYTAYAAAARSCAPDPIDHRLRHALAPASRPQTRTWMRTGTSAPHPFSHFPCRPRTAVLATSYASLHQHLPSHATPAGIACYARTPASPSLPSCPVHACLLGAACRFRLVDALRSRASPNFQPFPF</sequence>
<reference evidence="1" key="1">
    <citation type="submission" date="2023-03" db="EMBL/GenBank/DDBJ databases">
        <title>Massive genome expansion in bonnet fungi (Mycena s.s.) driven by repeated elements and novel gene families across ecological guilds.</title>
        <authorList>
            <consortium name="Lawrence Berkeley National Laboratory"/>
            <person name="Harder C.B."/>
            <person name="Miyauchi S."/>
            <person name="Viragh M."/>
            <person name="Kuo A."/>
            <person name="Thoen E."/>
            <person name="Andreopoulos B."/>
            <person name="Lu D."/>
            <person name="Skrede I."/>
            <person name="Drula E."/>
            <person name="Henrissat B."/>
            <person name="Morin E."/>
            <person name="Kohler A."/>
            <person name="Barry K."/>
            <person name="LaButti K."/>
            <person name="Morin E."/>
            <person name="Salamov A."/>
            <person name="Lipzen A."/>
            <person name="Mereny Z."/>
            <person name="Hegedus B."/>
            <person name="Baldrian P."/>
            <person name="Stursova M."/>
            <person name="Weitz H."/>
            <person name="Taylor A."/>
            <person name="Grigoriev I.V."/>
            <person name="Nagy L.G."/>
            <person name="Martin F."/>
            <person name="Kauserud H."/>
        </authorList>
    </citation>
    <scope>NUCLEOTIDE SEQUENCE</scope>
    <source>
        <strain evidence="1">CBHHK002</strain>
    </source>
</reference>
<keyword evidence="2" id="KW-1185">Reference proteome</keyword>
<name>A0AAD6ZI56_9AGAR</name>